<dbReference type="Pfam" id="PF08766">
    <property type="entry name" value="DEK_C"/>
    <property type="match status" value="1"/>
</dbReference>
<evidence type="ECO:0000256" key="2">
    <source>
        <dbReference type="ARBA" id="ARBA00023015"/>
    </source>
</evidence>
<evidence type="ECO:0008006" key="10">
    <source>
        <dbReference type="Google" id="ProtNLM"/>
    </source>
</evidence>
<keyword evidence="2" id="KW-0805">Transcription regulation</keyword>
<dbReference type="AlphaFoldDB" id="A0AAV9PKQ7"/>
<sequence>MASDLPPEQHASYSAIIDNILATADLSTVSAKRIRKGLQEQVDYDITPQKDAITELIMQRFDKVSKAAASPSPASAAEPAPTANGHIKPEPQPESSAPTSPPKRKASASADSDLSDVASPPAKKPKKAPKVKTETDEQIAKRMQAEFNASSGRATRGGGVTKRKPVAKKVKTPKKKSKAKVNSDDDSEVHNSDSDAKEAKVRKGGFHKPMHLSPALTSLLGHSELSRPQTVKKIWAYVKERDLQDPSDKRQIRCDEAMRAVFKQDKVHMFTMNKLLAQHLWPVEDAGEGVKGEVVKEEEDEEEED</sequence>
<evidence type="ECO:0000259" key="6">
    <source>
        <dbReference type="PROSITE" id="PS51925"/>
    </source>
</evidence>
<evidence type="ECO:0000313" key="8">
    <source>
        <dbReference type="EMBL" id="KAK5173562.1"/>
    </source>
</evidence>
<dbReference type="GO" id="GO:0001181">
    <property type="term" value="F:RNA polymerase I general transcription initiation factor activity"/>
    <property type="evidence" value="ECO:0007669"/>
    <property type="project" value="UniProtKB-ARBA"/>
</dbReference>
<dbReference type="CDD" id="cd10567">
    <property type="entry name" value="SWIB-MDM2_like"/>
    <property type="match status" value="1"/>
</dbReference>
<dbReference type="InterPro" id="IPR003121">
    <property type="entry name" value="SWIB_MDM2_domain"/>
</dbReference>
<dbReference type="PROSITE" id="PS51998">
    <property type="entry name" value="DEK_C"/>
    <property type="match status" value="1"/>
</dbReference>
<dbReference type="SMART" id="SM00151">
    <property type="entry name" value="SWIB"/>
    <property type="match status" value="1"/>
</dbReference>
<evidence type="ECO:0000256" key="3">
    <source>
        <dbReference type="ARBA" id="ARBA00023163"/>
    </source>
</evidence>
<feature type="domain" description="DEK-C" evidence="7">
    <location>
        <begin position="7"/>
        <end position="62"/>
    </location>
</feature>
<accession>A0AAV9PKQ7</accession>
<feature type="region of interest" description="Disordered" evidence="5">
    <location>
        <begin position="64"/>
        <end position="209"/>
    </location>
</feature>
<name>A0AAV9PKQ7_9PEZI</name>
<comment type="subcellular location">
    <subcellularLocation>
        <location evidence="1">Nucleus</location>
    </subcellularLocation>
</comment>
<dbReference type="SUPFAM" id="SSF47592">
    <property type="entry name" value="SWIB/MDM2 domain"/>
    <property type="match status" value="1"/>
</dbReference>
<dbReference type="GO" id="GO:0000500">
    <property type="term" value="C:RNA polymerase I upstream activating factor complex"/>
    <property type="evidence" value="ECO:0007669"/>
    <property type="project" value="UniProtKB-ARBA"/>
</dbReference>
<dbReference type="EMBL" id="JAVRRT010000003">
    <property type="protein sequence ID" value="KAK5173562.1"/>
    <property type="molecule type" value="Genomic_DNA"/>
</dbReference>
<dbReference type="Gene3D" id="1.10.10.60">
    <property type="entry name" value="Homeodomain-like"/>
    <property type="match status" value="1"/>
</dbReference>
<organism evidence="8 9">
    <name type="scientific">Saxophila tyrrhenica</name>
    <dbReference type="NCBI Taxonomy" id="1690608"/>
    <lineage>
        <taxon>Eukaryota</taxon>
        <taxon>Fungi</taxon>
        <taxon>Dikarya</taxon>
        <taxon>Ascomycota</taxon>
        <taxon>Pezizomycotina</taxon>
        <taxon>Dothideomycetes</taxon>
        <taxon>Dothideomycetidae</taxon>
        <taxon>Mycosphaerellales</taxon>
        <taxon>Extremaceae</taxon>
        <taxon>Saxophila</taxon>
    </lineage>
</organism>
<gene>
    <name evidence="8" type="ORF">LTR77_002243</name>
</gene>
<dbReference type="Pfam" id="PF02201">
    <property type="entry name" value="SWIB"/>
    <property type="match status" value="1"/>
</dbReference>
<dbReference type="InterPro" id="IPR014876">
    <property type="entry name" value="DEK_C"/>
</dbReference>
<dbReference type="SUPFAM" id="SSF109715">
    <property type="entry name" value="DEK C-terminal domain"/>
    <property type="match status" value="1"/>
</dbReference>
<evidence type="ECO:0000256" key="4">
    <source>
        <dbReference type="ARBA" id="ARBA00023242"/>
    </source>
</evidence>
<feature type="domain" description="DM2" evidence="6">
    <location>
        <begin position="205"/>
        <end position="282"/>
    </location>
</feature>
<dbReference type="InterPro" id="IPR019835">
    <property type="entry name" value="SWIB_domain"/>
</dbReference>
<dbReference type="InterPro" id="IPR036885">
    <property type="entry name" value="SWIB_MDM2_dom_sf"/>
</dbReference>
<feature type="compositionally biased region" description="Basic and acidic residues" evidence="5">
    <location>
        <begin position="131"/>
        <end position="144"/>
    </location>
</feature>
<dbReference type="Proteomes" id="UP001337655">
    <property type="component" value="Unassembled WGS sequence"/>
</dbReference>
<evidence type="ECO:0000259" key="7">
    <source>
        <dbReference type="PROSITE" id="PS51998"/>
    </source>
</evidence>
<dbReference type="PANTHER" id="PTHR13844">
    <property type="entry name" value="SWI/SNF-RELATED MATRIX-ASSOCIATED ACTIN-DEPENDENT REGULATOR OF CHROMATIN SUBFAMILY D"/>
    <property type="match status" value="1"/>
</dbReference>
<reference evidence="8 9" key="1">
    <citation type="submission" date="2023-08" db="EMBL/GenBank/DDBJ databases">
        <title>Black Yeasts Isolated from many extreme environments.</title>
        <authorList>
            <person name="Coleine C."/>
            <person name="Stajich J.E."/>
            <person name="Selbmann L."/>
        </authorList>
    </citation>
    <scope>NUCLEOTIDE SEQUENCE [LARGE SCALE GENOMIC DNA]</scope>
    <source>
        <strain evidence="8 9">CCFEE 5935</strain>
    </source>
</reference>
<feature type="compositionally biased region" description="Low complexity" evidence="5">
    <location>
        <begin position="66"/>
        <end position="83"/>
    </location>
</feature>
<keyword evidence="3" id="KW-0804">Transcription</keyword>
<evidence type="ECO:0000256" key="5">
    <source>
        <dbReference type="SAM" id="MobiDB-lite"/>
    </source>
</evidence>
<dbReference type="GeneID" id="89923590"/>
<dbReference type="FunFam" id="1.10.245.10:FF:000004">
    <property type="entry name" value="Upstream activation factor subunit"/>
    <property type="match status" value="1"/>
</dbReference>
<feature type="compositionally biased region" description="Basic and acidic residues" evidence="5">
    <location>
        <begin position="188"/>
        <end position="201"/>
    </location>
</feature>
<evidence type="ECO:0000256" key="1">
    <source>
        <dbReference type="ARBA" id="ARBA00004123"/>
    </source>
</evidence>
<dbReference type="Gene3D" id="1.10.245.10">
    <property type="entry name" value="SWIB/MDM2 domain"/>
    <property type="match status" value="1"/>
</dbReference>
<feature type="compositionally biased region" description="Basic residues" evidence="5">
    <location>
        <begin position="161"/>
        <end position="179"/>
    </location>
</feature>
<protein>
    <recommendedName>
        <fullName evidence="10">DM2 domain-containing protein</fullName>
    </recommendedName>
</protein>
<comment type="caution">
    <text evidence="8">The sequence shown here is derived from an EMBL/GenBank/DDBJ whole genome shotgun (WGS) entry which is preliminary data.</text>
</comment>
<keyword evidence="9" id="KW-1185">Reference proteome</keyword>
<dbReference type="RefSeq" id="XP_064662257.1">
    <property type="nucleotide sequence ID" value="XM_064799502.1"/>
</dbReference>
<proteinExistence type="predicted"/>
<dbReference type="PROSITE" id="PS51925">
    <property type="entry name" value="SWIB_MDM2"/>
    <property type="match status" value="1"/>
</dbReference>
<feature type="compositionally biased region" description="Low complexity" evidence="5">
    <location>
        <begin position="107"/>
        <end position="121"/>
    </location>
</feature>
<evidence type="ECO:0000313" key="9">
    <source>
        <dbReference type="Proteomes" id="UP001337655"/>
    </source>
</evidence>
<keyword evidence="4" id="KW-0539">Nucleus</keyword>